<evidence type="ECO:0000313" key="2">
    <source>
        <dbReference type="EMBL" id="BAI60779.1"/>
    </source>
</evidence>
<feature type="transmembrane region" description="Helical" evidence="1">
    <location>
        <begin position="7"/>
        <end position="23"/>
    </location>
</feature>
<proteinExistence type="predicted"/>
<dbReference type="STRING" id="304371.MCP_0707"/>
<keyword evidence="3" id="KW-1185">Reference proteome</keyword>
<dbReference type="KEGG" id="mpd:MCP_0707"/>
<dbReference type="AlphaFoldDB" id="D1YWF7"/>
<dbReference type="InParanoid" id="D1YWF7"/>
<dbReference type="EMBL" id="AP011532">
    <property type="protein sequence ID" value="BAI60779.1"/>
    <property type="molecule type" value="Genomic_DNA"/>
</dbReference>
<reference evidence="3" key="3">
    <citation type="journal article" date="2011" name="PLoS ONE">
        <title>Genome sequence of a mesophilic hydrogenotrophic methanogen Methanocella paludicola, the first cultivated representative of the order Methanocellales.</title>
        <authorList>
            <person name="Sakai S."/>
            <person name="Takaki Y."/>
            <person name="Shimamura S."/>
            <person name="Sekine M."/>
            <person name="Tajima T."/>
            <person name="Kosugi H."/>
            <person name="Ichikawa N."/>
            <person name="Tasumi E."/>
            <person name="Hiraki A.T."/>
            <person name="Shimizu A."/>
            <person name="Kato Y."/>
            <person name="Nishiko R."/>
            <person name="Mori K."/>
            <person name="Fujita N."/>
            <person name="Imachi H."/>
            <person name="Takai K."/>
        </authorList>
    </citation>
    <scope>NUCLEOTIDE SEQUENCE [LARGE SCALE GENOMIC DNA]</scope>
    <source>
        <strain evidence="3">DSM 17711 / JCM 13418 / NBRC 101707 / SANAE</strain>
    </source>
</reference>
<feature type="transmembrane region" description="Helical" evidence="1">
    <location>
        <begin position="29"/>
        <end position="54"/>
    </location>
</feature>
<sequence>MVLGRIIAAIIAVLAFIVAWRLLDVFLGFSFGILLWVIKALLFLVLLYVVYRLFAGRRGQPYLR</sequence>
<reference evidence="2 3" key="1">
    <citation type="journal article" date="2007" name="Appl. Environ. Microbiol.">
        <title>Isolation of key methanogens for global methane emission from rice paddy fields: a novel isolate affiliated with the clone cluster rice cluster I.</title>
        <authorList>
            <person name="Sakai S."/>
            <person name="Imachi H."/>
            <person name="Sekiguchi Y."/>
            <person name="Ohashi A."/>
            <person name="Harada H."/>
            <person name="Kamagata Y."/>
        </authorList>
    </citation>
    <scope>NUCLEOTIDE SEQUENCE [LARGE SCALE GENOMIC DNA]</scope>
    <source>
        <strain evidence="3">DSM 17711 / JCM 13418 / NBRC 101707 / SANAE</strain>
    </source>
</reference>
<name>D1YWF7_METPS</name>
<evidence type="ECO:0000256" key="1">
    <source>
        <dbReference type="SAM" id="Phobius"/>
    </source>
</evidence>
<gene>
    <name evidence="2" type="ordered locus">MCP_0707</name>
</gene>
<protein>
    <submittedName>
        <fullName evidence="2">Uncharacterized protein</fullName>
    </submittedName>
</protein>
<keyword evidence="1" id="KW-0812">Transmembrane</keyword>
<dbReference type="Proteomes" id="UP000001882">
    <property type="component" value="Chromosome"/>
</dbReference>
<organism evidence="2 3">
    <name type="scientific">Methanocella paludicola (strain DSM 17711 / JCM 13418 / NBRC 101707 / SANAE)</name>
    <dbReference type="NCBI Taxonomy" id="304371"/>
    <lineage>
        <taxon>Archaea</taxon>
        <taxon>Methanobacteriati</taxon>
        <taxon>Methanobacteriota</taxon>
        <taxon>Stenosarchaea group</taxon>
        <taxon>Methanomicrobia</taxon>
        <taxon>Methanocellales</taxon>
        <taxon>Methanocellaceae</taxon>
        <taxon>Methanocella</taxon>
    </lineage>
</organism>
<dbReference type="GeneID" id="8680752"/>
<keyword evidence="1" id="KW-0472">Membrane</keyword>
<accession>D1YWF7</accession>
<dbReference type="RefSeq" id="WP_012899459.1">
    <property type="nucleotide sequence ID" value="NC_013665.1"/>
</dbReference>
<reference evidence="2 3" key="2">
    <citation type="journal article" date="2008" name="Int. J. Syst. Evol. Microbiol.">
        <title>Methanocella paludicola gen. nov., sp. nov., a methane-producing archaeon, the first isolate of the lineage 'Rice Cluster I', and proposal of the new archaeal order Methanocellales ord. nov.</title>
        <authorList>
            <person name="Sakai S."/>
            <person name="Imachi H."/>
            <person name="Hanada S."/>
            <person name="Ohashi A."/>
            <person name="Harada H."/>
            <person name="Kamagata Y."/>
        </authorList>
    </citation>
    <scope>NUCLEOTIDE SEQUENCE [LARGE SCALE GENOMIC DNA]</scope>
    <source>
        <strain evidence="3">DSM 17711 / JCM 13418 / NBRC 101707 / SANAE</strain>
    </source>
</reference>
<keyword evidence="1" id="KW-1133">Transmembrane helix</keyword>
<evidence type="ECO:0000313" key="3">
    <source>
        <dbReference type="Proteomes" id="UP000001882"/>
    </source>
</evidence>